<evidence type="ECO:0000313" key="1">
    <source>
        <dbReference type="EMBL" id="EFO18223.1"/>
    </source>
</evidence>
<organism evidence="1">
    <name type="scientific">Loa loa</name>
    <name type="common">Eye worm</name>
    <name type="synonym">Filaria loa</name>
    <dbReference type="NCBI Taxonomy" id="7209"/>
    <lineage>
        <taxon>Eukaryota</taxon>
        <taxon>Metazoa</taxon>
        <taxon>Ecdysozoa</taxon>
        <taxon>Nematoda</taxon>
        <taxon>Chromadorea</taxon>
        <taxon>Rhabditida</taxon>
        <taxon>Spirurina</taxon>
        <taxon>Spiruromorpha</taxon>
        <taxon>Filarioidea</taxon>
        <taxon>Onchocercidae</taxon>
        <taxon>Loa</taxon>
    </lineage>
</organism>
<dbReference type="EMBL" id="JH712067">
    <property type="protein sequence ID" value="EFO18223.1"/>
    <property type="molecule type" value="Genomic_DNA"/>
</dbReference>
<accession>A0A1S0TQC8</accession>
<proteinExistence type="predicted"/>
<dbReference type="GeneID" id="9947715"/>
<name>A0A1S0TQC8_LOALO</name>
<dbReference type="RefSeq" id="XP_003145847.1">
    <property type="nucleotide sequence ID" value="XM_003145799.1"/>
</dbReference>
<gene>
    <name evidence="1" type="ORF">LOAG_10272</name>
</gene>
<dbReference type="CTD" id="9947715"/>
<reference evidence="1" key="1">
    <citation type="submission" date="2012-04" db="EMBL/GenBank/DDBJ databases">
        <title>The Genome Sequence of Loa loa.</title>
        <authorList>
            <consortium name="The Broad Institute Genome Sequencing Platform"/>
            <consortium name="Broad Institute Genome Sequencing Center for Infectious Disease"/>
            <person name="Nutman T.B."/>
            <person name="Fink D.L."/>
            <person name="Russ C."/>
            <person name="Young S."/>
            <person name="Zeng Q."/>
            <person name="Gargeya S."/>
            <person name="Alvarado L."/>
            <person name="Berlin A."/>
            <person name="Chapman S.B."/>
            <person name="Chen Z."/>
            <person name="Freedman E."/>
            <person name="Gellesch M."/>
            <person name="Goldberg J."/>
            <person name="Griggs A."/>
            <person name="Gujja S."/>
            <person name="Heilman E.R."/>
            <person name="Heiman D."/>
            <person name="Howarth C."/>
            <person name="Mehta T."/>
            <person name="Neiman D."/>
            <person name="Pearson M."/>
            <person name="Roberts A."/>
            <person name="Saif S."/>
            <person name="Shea T."/>
            <person name="Shenoy N."/>
            <person name="Sisk P."/>
            <person name="Stolte C."/>
            <person name="Sykes S."/>
            <person name="White J."/>
            <person name="Yandava C."/>
            <person name="Haas B."/>
            <person name="Henn M.R."/>
            <person name="Nusbaum C."/>
            <person name="Birren B."/>
        </authorList>
    </citation>
    <scope>NUCLEOTIDE SEQUENCE [LARGE SCALE GENOMIC DNA]</scope>
</reference>
<sequence length="72" mass="8567">MTIVTISMMIDDDNNNDNSDSRQQRQPFILQCFEEFTQFEIEDHLSVHCNDPNYRIIGLVAMMIMTEEDCYR</sequence>
<dbReference type="AlphaFoldDB" id="A0A1S0TQC8"/>
<dbReference type="InParanoid" id="A0A1S0TQC8"/>
<protein>
    <submittedName>
        <fullName evidence="1">Uncharacterized protein</fullName>
    </submittedName>
</protein>
<dbReference type="KEGG" id="loa:LOAG_10272"/>